<dbReference type="InterPro" id="IPR003607">
    <property type="entry name" value="HD/PDEase_dom"/>
</dbReference>
<dbReference type="Gene3D" id="3.30.460.10">
    <property type="entry name" value="Beta Polymerase, domain 2"/>
    <property type="match status" value="1"/>
</dbReference>
<accession>V5WIG8</accession>
<evidence type="ECO:0000313" key="6">
    <source>
        <dbReference type="Proteomes" id="UP000018680"/>
    </source>
</evidence>
<evidence type="ECO:0000259" key="4">
    <source>
        <dbReference type="PROSITE" id="PS51880"/>
    </source>
</evidence>
<dbReference type="EC" id="2.7.6.5" evidence="5"/>
<dbReference type="OrthoDB" id="9805041at2"/>
<dbReference type="GO" id="GO:0016301">
    <property type="term" value="F:kinase activity"/>
    <property type="evidence" value="ECO:0007669"/>
    <property type="project" value="UniProtKB-KW"/>
</dbReference>
<dbReference type="HOGENOM" id="CLU_012300_3_0_12"/>
<dbReference type="InterPro" id="IPR043519">
    <property type="entry name" value="NT_sf"/>
</dbReference>
<dbReference type="InterPro" id="IPR006674">
    <property type="entry name" value="HD_domain"/>
</dbReference>
<dbReference type="PROSITE" id="PS51880">
    <property type="entry name" value="TGS"/>
    <property type="match status" value="1"/>
</dbReference>
<dbReference type="Pfam" id="PF13328">
    <property type="entry name" value="HD_4"/>
    <property type="match status" value="1"/>
</dbReference>
<protein>
    <submittedName>
        <fullName evidence="5">GTP pyrophosphokinase, (P)ppGpp synthetase I</fullName>
        <ecNumber evidence="5">2.7.6.5</ecNumber>
    </submittedName>
</protein>
<dbReference type="eggNOG" id="COG0317">
    <property type="taxonomic scope" value="Bacteria"/>
</dbReference>
<dbReference type="SUPFAM" id="SSF81301">
    <property type="entry name" value="Nucleotidyltransferase"/>
    <property type="match status" value="1"/>
</dbReference>
<dbReference type="RefSeq" id="WP_024268477.1">
    <property type="nucleotide sequence ID" value="NC_023035.1"/>
</dbReference>
<dbReference type="GO" id="GO:0005886">
    <property type="term" value="C:plasma membrane"/>
    <property type="evidence" value="ECO:0007669"/>
    <property type="project" value="TreeGrafter"/>
</dbReference>
<keyword evidence="5" id="KW-0418">Kinase</keyword>
<feature type="domain" description="HD" evidence="3">
    <location>
        <begin position="47"/>
        <end position="146"/>
    </location>
</feature>
<dbReference type="SMART" id="SM00954">
    <property type="entry name" value="RelA_SpoT"/>
    <property type="match status" value="1"/>
</dbReference>
<evidence type="ECO:0000256" key="1">
    <source>
        <dbReference type="ARBA" id="ARBA00025704"/>
    </source>
</evidence>
<evidence type="ECO:0000259" key="3">
    <source>
        <dbReference type="PROSITE" id="PS51831"/>
    </source>
</evidence>
<dbReference type="SUPFAM" id="SSF109604">
    <property type="entry name" value="HD-domain/PDEase-like"/>
    <property type="match status" value="1"/>
</dbReference>
<dbReference type="NCBIfam" id="TIGR00691">
    <property type="entry name" value="spoT_relA"/>
    <property type="match status" value="1"/>
</dbReference>
<dbReference type="PANTHER" id="PTHR21262:SF31">
    <property type="entry name" value="GTP PYROPHOSPHOKINASE"/>
    <property type="match status" value="1"/>
</dbReference>
<dbReference type="KEGG" id="slr:L21SP2_2210"/>
<dbReference type="Proteomes" id="UP000018680">
    <property type="component" value="Chromosome"/>
</dbReference>
<dbReference type="InterPro" id="IPR004095">
    <property type="entry name" value="TGS"/>
</dbReference>
<dbReference type="CDD" id="cd01668">
    <property type="entry name" value="TGS_RSH"/>
    <property type="match status" value="1"/>
</dbReference>
<comment type="similarity">
    <text evidence="2">Belongs to the relA/spoT family.</text>
</comment>
<dbReference type="CDD" id="cd05399">
    <property type="entry name" value="NT_Rel-Spo_like"/>
    <property type="match status" value="1"/>
</dbReference>
<evidence type="ECO:0000256" key="2">
    <source>
        <dbReference type="RuleBase" id="RU003847"/>
    </source>
</evidence>
<dbReference type="FunFam" id="1.10.3210.10:FF:000001">
    <property type="entry name" value="GTP pyrophosphokinase RelA"/>
    <property type="match status" value="1"/>
</dbReference>
<dbReference type="InterPro" id="IPR007685">
    <property type="entry name" value="RelA_SpoT"/>
</dbReference>
<dbReference type="Pfam" id="PF04607">
    <property type="entry name" value="RelA_SpoT"/>
    <property type="match status" value="1"/>
</dbReference>
<dbReference type="InterPro" id="IPR033655">
    <property type="entry name" value="TGS_RelA/SpoT"/>
</dbReference>
<dbReference type="Gene3D" id="1.10.3210.10">
    <property type="entry name" value="Hypothetical protein af1432"/>
    <property type="match status" value="1"/>
</dbReference>
<evidence type="ECO:0000313" key="5">
    <source>
        <dbReference type="EMBL" id="AHC15573.1"/>
    </source>
</evidence>
<name>V5WIG8_9SPIO</name>
<dbReference type="GO" id="GO:0008728">
    <property type="term" value="F:GTP diphosphokinase activity"/>
    <property type="evidence" value="ECO:0007669"/>
    <property type="project" value="UniProtKB-EC"/>
</dbReference>
<dbReference type="FunFam" id="3.10.20.30:FF:000002">
    <property type="entry name" value="GTP pyrophosphokinase (RelA/SpoT)"/>
    <property type="match status" value="1"/>
</dbReference>
<keyword evidence="5" id="KW-0808">Transferase</keyword>
<dbReference type="EMBL" id="CP006939">
    <property type="protein sequence ID" value="AHC15573.1"/>
    <property type="molecule type" value="Genomic_DNA"/>
</dbReference>
<reference evidence="5 6" key="1">
    <citation type="journal article" date="2015" name="Stand. Genomic Sci.">
        <title>Complete genome sequence and description of Salinispira pacifica gen. nov., sp. nov., a novel spirochaete isolated form a hypersaline microbial mat.</title>
        <authorList>
            <person name="Ben Hania W."/>
            <person name="Joseph M."/>
            <person name="Schumann P."/>
            <person name="Bunk B."/>
            <person name="Fiebig A."/>
            <person name="Sproer C."/>
            <person name="Klenk H.P."/>
            <person name="Fardeau M.L."/>
            <person name="Spring S."/>
        </authorList>
    </citation>
    <scope>NUCLEOTIDE SEQUENCE [LARGE SCALE GENOMIC DNA]</scope>
    <source>
        <strain evidence="5 6">L21-RPul-D2</strain>
    </source>
</reference>
<dbReference type="PANTHER" id="PTHR21262">
    <property type="entry name" value="GUANOSINE-3',5'-BIS DIPHOSPHATE 3'-PYROPHOSPHOHYDROLASE"/>
    <property type="match status" value="1"/>
</dbReference>
<dbReference type="InterPro" id="IPR012675">
    <property type="entry name" value="Beta-grasp_dom_sf"/>
</dbReference>
<dbReference type="PROSITE" id="PS51831">
    <property type="entry name" value="HD"/>
    <property type="match status" value="1"/>
</dbReference>
<dbReference type="PATRIC" id="fig|1307761.3.peg.2203"/>
<dbReference type="CDD" id="cd00077">
    <property type="entry name" value="HDc"/>
    <property type="match status" value="1"/>
</dbReference>
<comment type="function">
    <text evidence="2">In eubacteria ppGpp (guanosine 3'-diphosphate 5'-diphosphate) is a mediator of the stringent response that coordinates a variety of cellular activities in response to changes in nutritional abundance.</text>
</comment>
<dbReference type="InterPro" id="IPR012676">
    <property type="entry name" value="TGS-like"/>
</dbReference>
<dbReference type="SUPFAM" id="SSF81271">
    <property type="entry name" value="TGS-like"/>
    <property type="match status" value="1"/>
</dbReference>
<sequence>MIRTIDDLAALLSEQGISEEKINLITRAARKSEELHTGQFRASGDPYFVHPLQVSEILIRMKLDEITIVAGLLHDSIEDTSYTRDQLTADFGEEVTTLVEGVTKIDIVKAKNKNSVQAETIRKMLFAMVKDIRVILIKLADKLHNMRTLEFKKPERIRAIAQENLDIYAPLAGRLGISWMKDELEDLSLKHLQPDVYIQLKDYVKQKRSERSEYLNKITGAIEDAASREGIEVHTKTRAKHFYSIYSKMRQRSKSLDEIYDLLGVRVLCKSIPDCYVVLGLVHRLWMPIEGRFKDYIAMPKSNRYQSLHTTVMGYDGRLLEIQIRTVAMEETAQHGVAAHWQYKKSLRGDRAGHEDLTIINRLKDMDSIKIAGRDFLEEMKREILKDSIYVFTPKGDVIQLPKGATALDFAYHIHTEVGHHTSGAKADGSIVQLKQPLKNTQVVEIITHPHAHPHLEWLRYVKTRGARSKIRAWINKHDESLFVDQSIVARKKQELPPAKPRKKKTGSGNTVIESDKLGIRVGRDRNLMIHFANCCNPKTGDDIVGYVSRGRGIIIHRRDCKNFRNIKDVGERTIDVEWETVSPKSTRKFSVTARKTGDLFSEIEGAIRKQHGHLIEGKVDAVHSGSSSQAGTLEGHFTMELDKGGDMTRIMKNIRAIPSILTIQEIQSEDDTR</sequence>
<keyword evidence="6" id="KW-1185">Reference proteome</keyword>
<dbReference type="Pfam" id="PF02824">
    <property type="entry name" value="TGS"/>
    <property type="match status" value="1"/>
</dbReference>
<dbReference type="GO" id="GO:0015969">
    <property type="term" value="P:guanosine tetraphosphate metabolic process"/>
    <property type="evidence" value="ECO:0007669"/>
    <property type="project" value="InterPro"/>
</dbReference>
<comment type="pathway">
    <text evidence="1">Purine metabolism.</text>
</comment>
<dbReference type="AlphaFoldDB" id="V5WIG8"/>
<dbReference type="STRING" id="1307761.L21SP2_2210"/>
<gene>
    <name evidence="5" type="ORF">L21SP2_2210</name>
</gene>
<organism evidence="5 6">
    <name type="scientific">Salinispira pacifica</name>
    <dbReference type="NCBI Taxonomy" id="1307761"/>
    <lineage>
        <taxon>Bacteria</taxon>
        <taxon>Pseudomonadati</taxon>
        <taxon>Spirochaetota</taxon>
        <taxon>Spirochaetia</taxon>
        <taxon>Spirochaetales</taxon>
        <taxon>Spirochaetaceae</taxon>
        <taxon>Salinispira</taxon>
    </lineage>
</organism>
<dbReference type="FunFam" id="3.30.460.10:FF:000001">
    <property type="entry name" value="GTP pyrophosphokinase RelA"/>
    <property type="match status" value="1"/>
</dbReference>
<dbReference type="GO" id="GO:0015949">
    <property type="term" value="P:nucleobase-containing small molecule interconversion"/>
    <property type="evidence" value="ECO:0007669"/>
    <property type="project" value="UniProtKB-ARBA"/>
</dbReference>
<dbReference type="InterPro" id="IPR004811">
    <property type="entry name" value="RelA/Spo_fam"/>
</dbReference>
<feature type="domain" description="TGS" evidence="4">
    <location>
        <begin position="387"/>
        <end position="448"/>
    </location>
</feature>
<proteinExistence type="inferred from homology"/>
<dbReference type="SMART" id="SM00471">
    <property type="entry name" value="HDc"/>
    <property type="match status" value="1"/>
</dbReference>
<dbReference type="Gene3D" id="3.10.20.30">
    <property type="match status" value="1"/>
</dbReference>